<evidence type="ECO:0000256" key="2">
    <source>
        <dbReference type="ARBA" id="ARBA00022980"/>
    </source>
</evidence>
<dbReference type="PRINTS" id="PR00974">
    <property type="entry name" value="RIBOSOMALS18"/>
</dbReference>
<comment type="subunit">
    <text evidence="4">Part of the 30S ribosomal subunit. Forms a tight heterodimer with protein bS6.</text>
</comment>
<evidence type="ECO:0000256" key="4">
    <source>
        <dbReference type="HAMAP-Rule" id="MF_00270"/>
    </source>
</evidence>
<comment type="caution">
    <text evidence="6">The sequence shown here is derived from an EMBL/GenBank/DDBJ whole genome shotgun (WGS) entry which is preliminary data.</text>
</comment>
<dbReference type="SUPFAM" id="SSF46911">
    <property type="entry name" value="Ribosomal protein S18"/>
    <property type="match status" value="1"/>
</dbReference>
<comment type="similarity">
    <text evidence="1 4 5">Belongs to the bacterial ribosomal protein bS18 family.</text>
</comment>
<dbReference type="GO" id="GO:0070181">
    <property type="term" value="F:small ribosomal subunit rRNA binding"/>
    <property type="evidence" value="ECO:0007669"/>
    <property type="project" value="TreeGrafter"/>
</dbReference>
<keyword evidence="7" id="KW-1185">Reference proteome</keyword>
<evidence type="ECO:0000256" key="5">
    <source>
        <dbReference type="RuleBase" id="RU003910"/>
    </source>
</evidence>
<dbReference type="GO" id="GO:0003735">
    <property type="term" value="F:structural constituent of ribosome"/>
    <property type="evidence" value="ECO:0007669"/>
    <property type="project" value="InterPro"/>
</dbReference>
<gene>
    <name evidence="4 6" type="primary">rpsR</name>
    <name evidence="6" type="ORF">C7Y72_03595</name>
</gene>
<dbReference type="NCBIfam" id="TIGR00165">
    <property type="entry name" value="S18"/>
    <property type="match status" value="1"/>
</dbReference>
<accession>A0A2T4UHU8</accession>
<dbReference type="EMBL" id="PYYB01000001">
    <property type="protein sequence ID" value="PTL58797.1"/>
    <property type="molecule type" value="Genomic_DNA"/>
</dbReference>
<dbReference type="OrthoDB" id="9812008at2"/>
<keyword evidence="2 4" id="KW-0689">Ribosomal protein</keyword>
<dbReference type="RefSeq" id="WP_107567234.1">
    <property type="nucleotide sequence ID" value="NZ_PYYB01000001.1"/>
</dbReference>
<dbReference type="GO" id="GO:0005840">
    <property type="term" value="C:ribosome"/>
    <property type="evidence" value="ECO:0007669"/>
    <property type="project" value="UniProtKB-KW"/>
</dbReference>
<name>A0A2T4UHU8_9ACTN</name>
<dbReference type="InterPro" id="IPR001648">
    <property type="entry name" value="Ribosomal_bS18"/>
</dbReference>
<dbReference type="PANTHER" id="PTHR13479:SF40">
    <property type="entry name" value="SMALL RIBOSOMAL SUBUNIT PROTEIN BS18M"/>
    <property type="match status" value="1"/>
</dbReference>
<dbReference type="Gene3D" id="4.10.640.10">
    <property type="entry name" value="Ribosomal protein S18"/>
    <property type="match status" value="1"/>
</dbReference>
<proteinExistence type="inferred from homology"/>
<dbReference type="Proteomes" id="UP000240739">
    <property type="component" value="Unassembled WGS sequence"/>
</dbReference>
<evidence type="ECO:0000256" key="1">
    <source>
        <dbReference type="ARBA" id="ARBA00005589"/>
    </source>
</evidence>
<dbReference type="AlphaFoldDB" id="A0A2T4UHU8"/>
<keyword evidence="4" id="KW-0699">rRNA-binding</keyword>
<evidence type="ECO:0000313" key="7">
    <source>
        <dbReference type="Proteomes" id="UP000240739"/>
    </source>
</evidence>
<protein>
    <recommendedName>
        <fullName evidence="4">Small ribosomal subunit protein bS18</fullName>
    </recommendedName>
</protein>
<sequence>MARPTTDRPRRGKPRKRILLPEPISYLDIQTLSQFLTERGKIKARTQTGLSRRQQREVAQAIKRARELALLPYVRRDAPEPRRRGRGPA</sequence>
<keyword evidence="4" id="KW-0694">RNA-binding</keyword>
<evidence type="ECO:0000256" key="3">
    <source>
        <dbReference type="ARBA" id="ARBA00023274"/>
    </source>
</evidence>
<keyword evidence="3 4" id="KW-0687">Ribonucleoprotein</keyword>
<dbReference type="GO" id="GO:0006412">
    <property type="term" value="P:translation"/>
    <property type="evidence" value="ECO:0007669"/>
    <property type="project" value="UniProtKB-UniRule"/>
</dbReference>
<reference evidence="6 7" key="1">
    <citation type="submission" date="2018-03" db="EMBL/GenBank/DDBJ databases">
        <title>Aquarubrobacter algicola gen. nov., sp. nov., a novel actinobacterium isolated from shallow eutrophic lake during the end of cyanobacterial harmful algal blooms.</title>
        <authorList>
            <person name="Chun S.J."/>
        </authorList>
    </citation>
    <scope>NUCLEOTIDE SEQUENCE [LARGE SCALE GENOMIC DNA]</scope>
    <source>
        <strain evidence="6 7">Seoho-28</strain>
    </source>
</reference>
<dbReference type="Pfam" id="PF01084">
    <property type="entry name" value="Ribosomal_S18"/>
    <property type="match status" value="1"/>
</dbReference>
<dbReference type="HAMAP" id="MF_00270">
    <property type="entry name" value="Ribosomal_bS18"/>
    <property type="match status" value="1"/>
</dbReference>
<evidence type="ECO:0000313" key="6">
    <source>
        <dbReference type="EMBL" id="PTL58797.1"/>
    </source>
</evidence>
<dbReference type="InterPro" id="IPR036870">
    <property type="entry name" value="Ribosomal_bS18_sf"/>
</dbReference>
<organism evidence="6 7">
    <name type="scientific">Paraconexibacter algicola</name>
    <dbReference type="NCBI Taxonomy" id="2133960"/>
    <lineage>
        <taxon>Bacteria</taxon>
        <taxon>Bacillati</taxon>
        <taxon>Actinomycetota</taxon>
        <taxon>Thermoleophilia</taxon>
        <taxon>Solirubrobacterales</taxon>
        <taxon>Paraconexibacteraceae</taxon>
        <taxon>Paraconexibacter</taxon>
    </lineage>
</organism>
<dbReference type="PANTHER" id="PTHR13479">
    <property type="entry name" value="30S RIBOSOMAL PROTEIN S18"/>
    <property type="match status" value="1"/>
</dbReference>
<comment type="function">
    <text evidence="4">Binds as a heterodimer with protein bS6 to the central domain of the 16S rRNA, where it helps stabilize the platform of the 30S subunit.</text>
</comment>
<dbReference type="GO" id="GO:1990904">
    <property type="term" value="C:ribonucleoprotein complex"/>
    <property type="evidence" value="ECO:0007669"/>
    <property type="project" value="UniProtKB-KW"/>
</dbReference>